<dbReference type="NCBIfam" id="TIGR02532">
    <property type="entry name" value="IV_pilin_GFxxxE"/>
    <property type="match status" value="1"/>
</dbReference>
<dbReference type="Gene3D" id="3.30.700.10">
    <property type="entry name" value="Glycoprotein, Type 4 Pilin"/>
    <property type="match status" value="1"/>
</dbReference>
<dbReference type="InterPro" id="IPR012902">
    <property type="entry name" value="N_methyl_site"/>
</dbReference>
<dbReference type="PANTHER" id="PTHR30093">
    <property type="entry name" value="GENERAL SECRETION PATHWAY PROTEIN G"/>
    <property type="match status" value="1"/>
</dbReference>
<evidence type="ECO:0000313" key="2">
    <source>
        <dbReference type="EMBL" id="MDG3008322.1"/>
    </source>
</evidence>
<evidence type="ECO:0000313" key="3">
    <source>
        <dbReference type="Proteomes" id="UP001216907"/>
    </source>
</evidence>
<dbReference type="PANTHER" id="PTHR30093:SF2">
    <property type="entry name" value="TYPE II SECRETION SYSTEM PROTEIN H"/>
    <property type="match status" value="1"/>
</dbReference>
<dbReference type="Pfam" id="PF07596">
    <property type="entry name" value="SBP_bac_10"/>
    <property type="match status" value="1"/>
</dbReference>
<name>A0ABT6FL62_9BACT</name>
<gene>
    <name evidence="2" type="ORF">PZE19_31525</name>
</gene>
<protein>
    <submittedName>
        <fullName evidence="2">DUF1559 domain-containing protein</fullName>
    </submittedName>
</protein>
<organism evidence="2 3">
    <name type="scientific">Paludisphaera mucosa</name>
    <dbReference type="NCBI Taxonomy" id="3030827"/>
    <lineage>
        <taxon>Bacteria</taxon>
        <taxon>Pseudomonadati</taxon>
        <taxon>Planctomycetota</taxon>
        <taxon>Planctomycetia</taxon>
        <taxon>Isosphaerales</taxon>
        <taxon>Isosphaeraceae</taxon>
        <taxon>Paludisphaera</taxon>
    </lineage>
</organism>
<dbReference type="EMBL" id="JARRAG010000005">
    <property type="protein sequence ID" value="MDG3008322.1"/>
    <property type="molecule type" value="Genomic_DNA"/>
</dbReference>
<dbReference type="InterPro" id="IPR045584">
    <property type="entry name" value="Pilin-like"/>
</dbReference>
<accession>A0ABT6FL62</accession>
<dbReference type="SUPFAM" id="SSF54523">
    <property type="entry name" value="Pili subunits"/>
    <property type="match status" value="1"/>
</dbReference>
<reference evidence="2 3" key="1">
    <citation type="submission" date="2023-03" db="EMBL/GenBank/DDBJ databases">
        <title>Paludisphaera mucosa sp. nov. a novel planctomycete from northern fen.</title>
        <authorList>
            <person name="Ivanova A."/>
        </authorList>
    </citation>
    <scope>NUCLEOTIDE SEQUENCE [LARGE SCALE GENOMIC DNA]</scope>
    <source>
        <strain evidence="2 3">Pla2</strain>
    </source>
</reference>
<sequence>MGNRRGFTLIELLVVIAIIAVLIALLLPAVQAAREAARRIQCTNNLKQLGLSLHNYHSSIGSFPSAGWVAPMNNWWVKSGLTAPGHFRYSSLLQILPYMELGAASNAMNFMLPLYDVDGVDMPQNTTVYQMQVASFLCPSDVRSQRNGNEAPCNYASCSGDGLPGGDGLAWTGGRPNGVLYLNSTTSMATVTDGTSNTAMMSEGLVGPNSTVTPNPQEVMVQLPLTISTPADIFNYAPLVPADCLASTNYRFDRHTNWIDGDYRHTMYDHYMAPNSKTYDCLRGPQHGWRTARSRHSGGVNVLMSDGGVRFIKDTVNVAAWQGVSTVSGGEVISSDAY</sequence>
<dbReference type="RefSeq" id="WP_277864647.1">
    <property type="nucleotide sequence ID" value="NZ_JARRAG010000005.1"/>
</dbReference>
<dbReference type="InterPro" id="IPR027558">
    <property type="entry name" value="Pre_pil_HX9DG_C"/>
</dbReference>
<keyword evidence="3" id="KW-1185">Reference proteome</keyword>
<dbReference type="Proteomes" id="UP001216907">
    <property type="component" value="Unassembled WGS sequence"/>
</dbReference>
<dbReference type="NCBIfam" id="TIGR04294">
    <property type="entry name" value="pre_pil_HX9DG"/>
    <property type="match status" value="1"/>
</dbReference>
<dbReference type="Pfam" id="PF07963">
    <property type="entry name" value="N_methyl"/>
    <property type="match status" value="1"/>
</dbReference>
<dbReference type="InterPro" id="IPR011453">
    <property type="entry name" value="DUF1559"/>
</dbReference>
<dbReference type="PROSITE" id="PS00409">
    <property type="entry name" value="PROKAR_NTER_METHYL"/>
    <property type="match status" value="1"/>
</dbReference>
<evidence type="ECO:0000259" key="1">
    <source>
        <dbReference type="Pfam" id="PF07596"/>
    </source>
</evidence>
<comment type="caution">
    <text evidence="2">The sequence shown here is derived from an EMBL/GenBank/DDBJ whole genome shotgun (WGS) entry which is preliminary data.</text>
</comment>
<proteinExistence type="predicted"/>
<feature type="domain" description="DUF1559" evidence="1">
    <location>
        <begin position="31"/>
        <end position="317"/>
    </location>
</feature>